<evidence type="ECO:0000256" key="1">
    <source>
        <dbReference type="SAM" id="MobiDB-lite"/>
    </source>
</evidence>
<feature type="region of interest" description="Disordered" evidence="1">
    <location>
        <begin position="61"/>
        <end position="81"/>
    </location>
</feature>
<dbReference type="Proteomes" id="UP001430953">
    <property type="component" value="Unassembled WGS sequence"/>
</dbReference>
<proteinExistence type="predicted"/>
<name>A0AAW2F5V5_9HYME</name>
<protein>
    <submittedName>
        <fullName evidence="2">Uncharacterized protein</fullName>
    </submittedName>
</protein>
<dbReference type="AlphaFoldDB" id="A0AAW2F5V5"/>
<keyword evidence="3" id="KW-1185">Reference proteome</keyword>
<evidence type="ECO:0000313" key="2">
    <source>
        <dbReference type="EMBL" id="KAL0111411.1"/>
    </source>
</evidence>
<accession>A0AAW2F5V5</accession>
<gene>
    <name evidence="2" type="ORF">PUN28_012954</name>
</gene>
<dbReference type="EMBL" id="JADYXP020000013">
    <property type="protein sequence ID" value="KAL0111411.1"/>
    <property type="molecule type" value="Genomic_DNA"/>
</dbReference>
<evidence type="ECO:0000313" key="3">
    <source>
        <dbReference type="Proteomes" id="UP001430953"/>
    </source>
</evidence>
<comment type="caution">
    <text evidence="2">The sequence shown here is derived from an EMBL/GenBank/DDBJ whole genome shotgun (WGS) entry which is preliminary data.</text>
</comment>
<feature type="compositionally biased region" description="Basic and acidic residues" evidence="1">
    <location>
        <begin position="64"/>
        <end position="74"/>
    </location>
</feature>
<reference evidence="2 3" key="1">
    <citation type="submission" date="2023-03" db="EMBL/GenBank/DDBJ databases">
        <title>High recombination rates correlate with genetic variation in Cardiocondyla obscurior ants.</title>
        <authorList>
            <person name="Errbii M."/>
        </authorList>
    </citation>
    <scope>NUCLEOTIDE SEQUENCE [LARGE SCALE GENOMIC DNA]</scope>
    <source>
        <strain evidence="2">Alpha-2009</strain>
        <tissue evidence="2">Whole body</tissue>
    </source>
</reference>
<sequence>MLGGPRDSTRERLLISCVFNPDNRSETDGRTVHIPRVRRTRIWRASARLRDISVWRSLATARSRASDKRKRENRGASAEVGQQCDQLTLTFDLCGKSENKIGRRSR</sequence>
<organism evidence="2 3">
    <name type="scientific">Cardiocondyla obscurior</name>
    <dbReference type="NCBI Taxonomy" id="286306"/>
    <lineage>
        <taxon>Eukaryota</taxon>
        <taxon>Metazoa</taxon>
        <taxon>Ecdysozoa</taxon>
        <taxon>Arthropoda</taxon>
        <taxon>Hexapoda</taxon>
        <taxon>Insecta</taxon>
        <taxon>Pterygota</taxon>
        <taxon>Neoptera</taxon>
        <taxon>Endopterygota</taxon>
        <taxon>Hymenoptera</taxon>
        <taxon>Apocrita</taxon>
        <taxon>Aculeata</taxon>
        <taxon>Formicoidea</taxon>
        <taxon>Formicidae</taxon>
        <taxon>Myrmicinae</taxon>
        <taxon>Cardiocondyla</taxon>
    </lineage>
</organism>